<keyword evidence="2" id="KW-1185">Reference proteome</keyword>
<organism evidence="1 2">
    <name type="scientific">Eumeta variegata</name>
    <name type="common">Bagworm moth</name>
    <name type="synonym">Eumeta japonica</name>
    <dbReference type="NCBI Taxonomy" id="151549"/>
    <lineage>
        <taxon>Eukaryota</taxon>
        <taxon>Metazoa</taxon>
        <taxon>Ecdysozoa</taxon>
        <taxon>Arthropoda</taxon>
        <taxon>Hexapoda</taxon>
        <taxon>Insecta</taxon>
        <taxon>Pterygota</taxon>
        <taxon>Neoptera</taxon>
        <taxon>Endopterygota</taxon>
        <taxon>Lepidoptera</taxon>
        <taxon>Glossata</taxon>
        <taxon>Ditrysia</taxon>
        <taxon>Tineoidea</taxon>
        <taxon>Psychidae</taxon>
        <taxon>Oiketicinae</taxon>
        <taxon>Eumeta</taxon>
    </lineage>
</organism>
<protein>
    <submittedName>
        <fullName evidence="1">Uncharacterized protein</fullName>
    </submittedName>
</protein>
<gene>
    <name evidence="1" type="ORF">EVAR_81016_1</name>
</gene>
<reference evidence="1 2" key="1">
    <citation type="journal article" date="2019" name="Commun. Biol.">
        <title>The bagworm genome reveals a unique fibroin gene that provides high tensile strength.</title>
        <authorList>
            <person name="Kono N."/>
            <person name="Nakamura H."/>
            <person name="Ohtoshi R."/>
            <person name="Tomita M."/>
            <person name="Numata K."/>
            <person name="Arakawa K."/>
        </authorList>
    </citation>
    <scope>NUCLEOTIDE SEQUENCE [LARGE SCALE GENOMIC DNA]</scope>
</reference>
<evidence type="ECO:0000313" key="2">
    <source>
        <dbReference type="Proteomes" id="UP000299102"/>
    </source>
</evidence>
<name>A0A4C1T8I2_EUMVA</name>
<accession>A0A4C1T8I2</accession>
<evidence type="ECO:0000313" key="1">
    <source>
        <dbReference type="EMBL" id="GBP09717.1"/>
    </source>
</evidence>
<proteinExistence type="predicted"/>
<dbReference type="Proteomes" id="UP000299102">
    <property type="component" value="Unassembled WGS sequence"/>
</dbReference>
<dbReference type="AlphaFoldDB" id="A0A4C1T8I2"/>
<comment type="caution">
    <text evidence="1">The sequence shown here is derived from an EMBL/GenBank/DDBJ whole genome shotgun (WGS) entry which is preliminary data.</text>
</comment>
<dbReference type="EMBL" id="BGZK01000037">
    <property type="protein sequence ID" value="GBP09717.1"/>
    <property type="molecule type" value="Genomic_DNA"/>
</dbReference>
<sequence>MARYVSGAPPLLKLPRLEALPRGRALRLPIVGLTIVFWAIRTRVILVDVLQHLNSARQRGPVEYGVAFAPKVSFDSFVLFRPFSRDWDELTDESGFRARSTFPILVNDRFSCVVYPAKKLPLQWKVVPFDGIGSIICLATEFTEFTLSRPASRAGRGNGGGRQSRVGSFELLLFVPRSCCGRQLAVLRARVI</sequence>